<dbReference type="Proteomes" id="UP001623330">
    <property type="component" value="Unassembled WGS sequence"/>
</dbReference>
<dbReference type="InterPro" id="IPR016024">
    <property type="entry name" value="ARM-type_fold"/>
</dbReference>
<dbReference type="InterPro" id="IPR001494">
    <property type="entry name" value="Importin-beta_N"/>
</dbReference>
<feature type="domain" description="Importin N-terminal" evidence="3">
    <location>
        <begin position="28"/>
        <end position="95"/>
    </location>
</feature>
<reference evidence="4 5" key="1">
    <citation type="submission" date="2024-05" db="EMBL/GenBank/DDBJ databases">
        <title>Long read based assembly of the Candida bracarensis genome reveals expanded adhesin content.</title>
        <authorList>
            <person name="Marcet-Houben M."/>
            <person name="Ksiezopolska E."/>
            <person name="Gabaldon T."/>
        </authorList>
    </citation>
    <scope>NUCLEOTIDE SEQUENCE [LARGE SCALE GENOMIC DNA]</scope>
    <source>
        <strain evidence="4 5">CBM6</strain>
    </source>
</reference>
<dbReference type="EMBL" id="JBEVYD010000005">
    <property type="protein sequence ID" value="KAL3232740.1"/>
    <property type="molecule type" value="Genomic_DNA"/>
</dbReference>
<evidence type="ECO:0000313" key="5">
    <source>
        <dbReference type="Proteomes" id="UP001623330"/>
    </source>
</evidence>
<dbReference type="PANTHER" id="PTHR11223:SF3">
    <property type="entry name" value="EXPORTIN-5"/>
    <property type="match status" value="1"/>
</dbReference>
<organism evidence="4 5">
    <name type="scientific">Nakaseomyces bracarensis</name>
    <dbReference type="NCBI Taxonomy" id="273131"/>
    <lineage>
        <taxon>Eukaryota</taxon>
        <taxon>Fungi</taxon>
        <taxon>Dikarya</taxon>
        <taxon>Ascomycota</taxon>
        <taxon>Saccharomycotina</taxon>
        <taxon>Saccharomycetes</taxon>
        <taxon>Saccharomycetales</taxon>
        <taxon>Saccharomycetaceae</taxon>
        <taxon>Nakaseomyces</taxon>
    </lineage>
</organism>
<proteinExistence type="inferred from homology"/>
<evidence type="ECO:0000313" key="4">
    <source>
        <dbReference type="EMBL" id="KAL3232740.1"/>
    </source>
</evidence>
<sequence>MNVGASQIIDALNIIYSPKSTNAERLEAQKFLDHVRTLEESPLWGYEIALNNNENHILKYFGLNLLEYNIKKNWNSYDNEKRQHLKKWILELNYQVTISDTRYIKEKLASLWVEITKRIWGEALKETNPSNEQLIESWVDMDANLHQLWNINDSSREVSLIIFRILFEDVFLLDDMTVLKRMTIIQPLCVMIVCPMDVFITKYKFSEKWTLFKANSEGWFSIWLPELRNAILNKNADYIIRLLETLKTCLNWPLSEVIIKNDILTTLLECLATNIRKAQSMALDSIHILLTRPYGNDEHYQFIIDKVFNSMDLLAQVYQDLLFDPTDEIDETRYPIVKKFVDMTSCLYVSIPKIKDDNGQIEKYFKLVMQTTYNPSLIVSGLTLDLWCSCLRNDDYIPMVEKYVIKDLLNFAANALVYYEQIDGHISRNYVDIDFQSNSEFQSYCSTYRKRIRDIIRLISCVDLDSTYEWLNNRLNVYFSSTAGQQVLTSSFLDHKSEPYLGALSQYMIVECFINGCIRWKIWYPSGPDYNEKLEAILQKLEILSNQLIALNLKEPLLLKKQIQNFALFLTMLRDNVLFTLLEKIITSATMDYPEVNLDERTEQADAVRDLRYACGIELNRMALLMPESLKAIYSDLENVIAKIMPNLSYHEKISFKSFLLIIVLKSSLDEKERRFSEIVDVELMAWSDKTTEVGLSDLHWFMERLGIVQIAEYFQRRGINENSDLLTIPIDDEGRSLKAELTKRWQTLFPVRATRMFIHYSMQSIKGDDEFKRLQELWKPRIIPVLPYLMRLLYQLQSYHDSDNWNTLPVVVQTFVKCTTVERFWEAGASSKSKDEFIDEHMKAMQTLRDFADSVGHIIRYTREYTLLVLSAISSLGSIFFDLDEVPDMLINSIAIFKPGTNEISPGVSTHGWKHILNIAIRPMLKNCPDENAPKFMGAFLPKLFEVLDRLLYQKWAGRMDVMELNPAPVDNDKMTEEILEENLLRQLTTMVVRIVIDCVGQASVSSQSARSNLTSHQLKMRKIIFNDINILAPFLKLVNHLMAYKDSKCSFNSILVMKGCINEVAAKNESVDEFFTTELMKNLLINVLCNNAFKDFFSEALYVFTSLFLTLCRVYPSAREFFYELSAGYDINTLYEELKSVDDYKSQRVLMVEFIDWVKNSLGRSDFDDEQELQETKKQEKREAILKKANERLVKKNKDSGDMLDDPNTEDGAVGNLFGG</sequence>
<dbReference type="SUPFAM" id="SSF48371">
    <property type="entry name" value="ARM repeat"/>
    <property type="match status" value="1"/>
</dbReference>
<dbReference type="Gene3D" id="1.25.10.10">
    <property type="entry name" value="Leucine-rich Repeat Variant"/>
    <property type="match status" value="1"/>
</dbReference>
<dbReference type="InterPro" id="IPR011989">
    <property type="entry name" value="ARM-like"/>
</dbReference>
<dbReference type="PANTHER" id="PTHR11223">
    <property type="entry name" value="EXPORTIN 1/5"/>
    <property type="match status" value="1"/>
</dbReference>
<gene>
    <name evidence="4" type="ORF">RNJ44_04656</name>
</gene>
<keyword evidence="5" id="KW-1185">Reference proteome</keyword>
<dbReference type="PROSITE" id="PS50166">
    <property type="entry name" value="IMPORTIN_B_NT"/>
    <property type="match status" value="1"/>
</dbReference>
<dbReference type="InterPro" id="IPR045478">
    <property type="entry name" value="Exportin-5_C"/>
</dbReference>
<accession>A0ABR4NVI6</accession>
<comment type="similarity">
    <text evidence="1">Belongs to the exportin family.</text>
</comment>
<evidence type="ECO:0000256" key="1">
    <source>
        <dbReference type="ARBA" id="ARBA00009466"/>
    </source>
</evidence>
<protein>
    <submittedName>
        <fullName evidence="4">Protein MSN5</fullName>
    </submittedName>
</protein>
<feature type="region of interest" description="Disordered" evidence="2">
    <location>
        <begin position="1199"/>
        <end position="1222"/>
    </location>
</feature>
<name>A0ABR4NVI6_9SACH</name>
<dbReference type="Pfam" id="PF19273">
    <property type="entry name" value="Exportin-5"/>
    <property type="match status" value="1"/>
</dbReference>
<evidence type="ECO:0000259" key="3">
    <source>
        <dbReference type="PROSITE" id="PS50166"/>
    </source>
</evidence>
<comment type="caution">
    <text evidence="4">The sequence shown here is derived from an EMBL/GenBank/DDBJ whole genome shotgun (WGS) entry which is preliminary data.</text>
</comment>
<evidence type="ECO:0000256" key="2">
    <source>
        <dbReference type="SAM" id="MobiDB-lite"/>
    </source>
</evidence>
<dbReference type="InterPro" id="IPR045065">
    <property type="entry name" value="XPO1/5"/>
</dbReference>